<sequence length="189" mass="20154">GRAVLCASQVTGWDTEHLVIKTGINTIAARHQKKLEDAMIAKAALSQESLLDYITMAASFRCRKEVRGNAEQTTRMIHLAVATAKTFRSLIQAVEAAKGAVAVAVAEQGTQAALQQARAATDEYRNNRISVNAVSEEEVDKQVAGALEALVIVIGDTDREISGEEIEALMLVIKKAAGVRVLEGAVVVS</sequence>
<dbReference type="EMBL" id="KV417484">
    <property type="protein sequence ID" value="KZP32828.1"/>
    <property type="molecule type" value="Genomic_DNA"/>
</dbReference>
<name>A0A166VKN9_9AGAM</name>
<organism evidence="1 2">
    <name type="scientific">Athelia psychrophila</name>
    <dbReference type="NCBI Taxonomy" id="1759441"/>
    <lineage>
        <taxon>Eukaryota</taxon>
        <taxon>Fungi</taxon>
        <taxon>Dikarya</taxon>
        <taxon>Basidiomycota</taxon>
        <taxon>Agaricomycotina</taxon>
        <taxon>Agaricomycetes</taxon>
        <taxon>Agaricomycetidae</taxon>
        <taxon>Atheliales</taxon>
        <taxon>Atheliaceae</taxon>
        <taxon>Athelia</taxon>
    </lineage>
</organism>
<evidence type="ECO:0000313" key="1">
    <source>
        <dbReference type="EMBL" id="KZP32828.1"/>
    </source>
</evidence>
<feature type="non-terminal residue" evidence="1">
    <location>
        <position position="1"/>
    </location>
</feature>
<evidence type="ECO:0000313" key="2">
    <source>
        <dbReference type="Proteomes" id="UP000076532"/>
    </source>
</evidence>
<keyword evidence="2" id="KW-1185">Reference proteome</keyword>
<proteinExistence type="predicted"/>
<dbReference type="AlphaFoldDB" id="A0A166VKN9"/>
<protein>
    <submittedName>
        <fullName evidence="1">Uncharacterized protein</fullName>
    </submittedName>
</protein>
<accession>A0A166VKN9</accession>
<dbReference type="Proteomes" id="UP000076532">
    <property type="component" value="Unassembled WGS sequence"/>
</dbReference>
<gene>
    <name evidence="1" type="ORF">FIBSPDRAFT_434203</name>
</gene>
<reference evidence="1 2" key="1">
    <citation type="journal article" date="2016" name="Mol. Biol. Evol.">
        <title>Comparative Genomics of Early-Diverging Mushroom-Forming Fungi Provides Insights into the Origins of Lignocellulose Decay Capabilities.</title>
        <authorList>
            <person name="Nagy L.G."/>
            <person name="Riley R."/>
            <person name="Tritt A."/>
            <person name="Adam C."/>
            <person name="Daum C."/>
            <person name="Floudas D."/>
            <person name="Sun H."/>
            <person name="Yadav J.S."/>
            <person name="Pangilinan J."/>
            <person name="Larsson K.H."/>
            <person name="Matsuura K."/>
            <person name="Barry K."/>
            <person name="Labutti K."/>
            <person name="Kuo R."/>
            <person name="Ohm R.A."/>
            <person name="Bhattacharya S.S."/>
            <person name="Shirouzu T."/>
            <person name="Yoshinaga Y."/>
            <person name="Martin F.M."/>
            <person name="Grigoriev I.V."/>
            <person name="Hibbett D.S."/>
        </authorList>
    </citation>
    <scope>NUCLEOTIDE SEQUENCE [LARGE SCALE GENOMIC DNA]</scope>
    <source>
        <strain evidence="1 2">CBS 109695</strain>
    </source>
</reference>